<keyword evidence="7 10" id="KW-1133">Transmembrane helix</keyword>
<dbReference type="GO" id="GO:0000139">
    <property type="term" value="C:Golgi membrane"/>
    <property type="evidence" value="ECO:0007669"/>
    <property type="project" value="UniProtKB-SubCell"/>
</dbReference>
<proteinExistence type="inferred from homology"/>
<evidence type="ECO:0000256" key="9">
    <source>
        <dbReference type="ARBA" id="ARBA00023136"/>
    </source>
</evidence>
<evidence type="ECO:0000256" key="6">
    <source>
        <dbReference type="ARBA" id="ARBA00022968"/>
    </source>
</evidence>
<dbReference type="Pfam" id="PF01762">
    <property type="entry name" value="Galactosyl_T"/>
    <property type="match status" value="1"/>
</dbReference>
<dbReference type="Proteomes" id="UP000663879">
    <property type="component" value="Unassembled WGS sequence"/>
</dbReference>
<organism evidence="11 12">
    <name type="scientific">Brachionus calyciflorus</name>
    <dbReference type="NCBI Taxonomy" id="104777"/>
    <lineage>
        <taxon>Eukaryota</taxon>
        <taxon>Metazoa</taxon>
        <taxon>Spiralia</taxon>
        <taxon>Gnathifera</taxon>
        <taxon>Rotifera</taxon>
        <taxon>Eurotatoria</taxon>
        <taxon>Monogononta</taxon>
        <taxon>Pseudotrocha</taxon>
        <taxon>Ploima</taxon>
        <taxon>Brachionidae</taxon>
        <taxon>Brachionus</taxon>
    </lineage>
</organism>
<sequence length="338" mass="39620">MRIKFKIFLNCVFIFAFSSYLFYVILRHQTTFNYFSIIDLFQNSSNQPELKNVSNLPRVFCILLTSEKNLNTKAKSIYEIWANQCDNFKFISLIPDELLTHNSSNNTSNSTYLQLDKNYVNSWLQPPGLKEDTYDKLTTKVYLAYKHIYQLYPDYDWYLKSDDDTFIFVDNLKKFLNDKKPLSPVTYGYDFKVIVDGGYHSGGGGYLLSNEAFRRIGSKLNEDFTFCPNSGTEDVDVAKCLRKLDVYLNKSIDEQGRERFHPLNIDGHYYGHFPDWMFSYAANPLKKGVECCSDSSISFHYMTIEEMTRAKNVLNNYKNDQALTFKKFLENYYNRSID</sequence>
<evidence type="ECO:0000256" key="7">
    <source>
        <dbReference type="ARBA" id="ARBA00022989"/>
    </source>
</evidence>
<evidence type="ECO:0000256" key="2">
    <source>
        <dbReference type="ARBA" id="ARBA00006462"/>
    </source>
</evidence>
<name>A0A814NA90_9BILA</name>
<dbReference type="PANTHER" id="PTHR23033:SF12">
    <property type="entry name" value="GLYCOPROTEIN-N-ACETYLGALACTOSAMINE 3-BETA-GALACTOSYLTRANSFERASE 1-RELATED"/>
    <property type="match status" value="1"/>
</dbReference>
<evidence type="ECO:0000256" key="5">
    <source>
        <dbReference type="ARBA" id="ARBA00022692"/>
    </source>
</evidence>
<evidence type="ECO:0008006" key="13">
    <source>
        <dbReference type="Google" id="ProtNLM"/>
    </source>
</evidence>
<feature type="transmembrane region" description="Helical" evidence="10">
    <location>
        <begin position="7"/>
        <end position="26"/>
    </location>
</feature>
<keyword evidence="5 10" id="KW-0812">Transmembrane</keyword>
<dbReference type="InterPro" id="IPR002659">
    <property type="entry name" value="Glyco_trans_31"/>
</dbReference>
<keyword evidence="6" id="KW-0735">Signal-anchor</keyword>
<keyword evidence="8" id="KW-0333">Golgi apparatus</keyword>
<dbReference type="Gene3D" id="3.90.550.50">
    <property type="match status" value="1"/>
</dbReference>
<gene>
    <name evidence="11" type="ORF">OXX778_LOCUS20643</name>
</gene>
<comment type="similarity">
    <text evidence="2">Belongs to the glycosyltransferase 31 family. Beta3-Gal-T subfamily.</text>
</comment>
<evidence type="ECO:0000256" key="3">
    <source>
        <dbReference type="ARBA" id="ARBA00022676"/>
    </source>
</evidence>
<dbReference type="AlphaFoldDB" id="A0A814NA90"/>
<evidence type="ECO:0000256" key="4">
    <source>
        <dbReference type="ARBA" id="ARBA00022679"/>
    </source>
</evidence>
<evidence type="ECO:0000313" key="12">
    <source>
        <dbReference type="Proteomes" id="UP000663879"/>
    </source>
</evidence>
<reference evidence="11" key="1">
    <citation type="submission" date="2021-02" db="EMBL/GenBank/DDBJ databases">
        <authorList>
            <person name="Nowell W R."/>
        </authorList>
    </citation>
    <scope>NUCLEOTIDE SEQUENCE</scope>
    <source>
        <strain evidence="11">Ploen Becks lab</strain>
    </source>
</reference>
<evidence type="ECO:0000256" key="1">
    <source>
        <dbReference type="ARBA" id="ARBA00004323"/>
    </source>
</evidence>
<dbReference type="InterPro" id="IPR026050">
    <property type="entry name" value="C1GALT1/C1GALT1_chp1"/>
</dbReference>
<comment type="subcellular location">
    <subcellularLocation>
        <location evidence="1">Golgi apparatus membrane</location>
        <topology evidence="1">Single-pass type II membrane protein</topology>
    </subcellularLocation>
</comment>
<protein>
    <recommendedName>
        <fullName evidence="13">Glycoprotein-N-acetylgalactosamine 3-beta-galactosyltransferase 1</fullName>
    </recommendedName>
</protein>
<evidence type="ECO:0000256" key="10">
    <source>
        <dbReference type="SAM" id="Phobius"/>
    </source>
</evidence>
<keyword evidence="3" id="KW-0328">Glycosyltransferase</keyword>
<dbReference type="OrthoDB" id="414175at2759"/>
<keyword evidence="4" id="KW-0808">Transferase</keyword>
<keyword evidence="12" id="KW-1185">Reference proteome</keyword>
<evidence type="ECO:0000313" key="11">
    <source>
        <dbReference type="EMBL" id="CAF1090432.1"/>
    </source>
</evidence>
<comment type="caution">
    <text evidence="11">The sequence shown here is derived from an EMBL/GenBank/DDBJ whole genome shotgun (WGS) entry which is preliminary data.</text>
</comment>
<dbReference type="GO" id="GO:0016263">
    <property type="term" value="F:glycoprotein-N-acetylgalactosamine 3-beta-galactosyltransferase activity"/>
    <property type="evidence" value="ECO:0007669"/>
    <property type="project" value="TreeGrafter"/>
</dbReference>
<dbReference type="EMBL" id="CAJNOC010007018">
    <property type="protein sequence ID" value="CAF1090432.1"/>
    <property type="molecule type" value="Genomic_DNA"/>
</dbReference>
<dbReference type="PANTHER" id="PTHR23033">
    <property type="entry name" value="BETA1,3-GALACTOSYLTRANSFERASE"/>
    <property type="match status" value="1"/>
</dbReference>
<accession>A0A814NA90</accession>
<evidence type="ECO:0000256" key="8">
    <source>
        <dbReference type="ARBA" id="ARBA00023034"/>
    </source>
</evidence>
<keyword evidence="9 10" id="KW-0472">Membrane</keyword>